<sequence length="422" mass="47620">MKEPPEPMPEKVAGVVDVIKISEIVTRKRKMKRIYISALGLFSFYQIQAQQIKTDSASVGKLKVDEVNLVSSYYKQDGNNSAVTGGIGTEKLTDISNIINVKLIRYDKKKRKHTFGAELGIDHYTSASSDMIDLKANSSASSQDIRVYPSLSWQVENEEKGNSFMAGVSSSTEYDYQSFGANIGFSKKTANKMGELTTNLHAYIDQVKLILPIELRQGTAEDGGTDSRNTFAASLSYSQIINANLQLVFLVDAVQQNGLLSLPFHRVYFSDGSVHQEKLPDNRFKLPLGFRANYFLGDRFIIRTYYRYYTDNWGINSHTFNIETPVKLSPFVSLSPFYRYYTQTAVKYFGAYQTHNESNGFYTSNYDLSGFNSQFFGMGARFNLPNGLLGISKFNMIEIRYGHYTKTTGMKGDIISLNLKFK</sequence>
<evidence type="ECO:0000313" key="2">
    <source>
        <dbReference type="Proteomes" id="UP000254893"/>
    </source>
</evidence>
<evidence type="ECO:0000313" key="1">
    <source>
        <dbReference type="EMBL" id="SUJ23743.1"/>
    </source>
</evidence>
<organism evidence="1 2">
    <name type="scientific">Sphingobacterium spiritivorum</name>
    <name type="common">Flavobacterium spiritivorum</name>
    <dbReference type="NCBI Taxonomy" id="258"/>
    <lineage>
        <taxon>Bacteria</taxon>
        <taxon>Pseudomonadati</taxon>
        <taxon>Bacteroidota</taxon>
        <taxon>Sphingobacteriia</taxon>
        <taxon>Sphingobacteriales</taxon>
        <taxon>Sphingobacteriaceae</taxon>
        <taxon>Sphingobacterium</taxon>
    </lineage>
</organism>
<protein>
    <submittedName>
        <fullName evidence="1">Protein of uncharacterized function (DUF3570)</fullName>
    </submittedName>
</protein>
<accession>A0A380CPH7</accession>
<reference evidence="1 2" key="1">
    <citation type="submission" date="2018-06" db="EMBL/GenBank/DDBJ databases">
        <authorList>
            <consortium name="Pathogen Informatics"/>
            <person name="Doyle S."/>
        </authorList>
    </citation>
    <scope>NUCLEOTIDE SEQUENCE [LARGE SCALE GENOMIC DNA]</scope>
    <source>
        <strain evidence="1 2">NCTC11388</strain>
    </source>
</reference>
<name>A0A380CPH7_SPHSI</name>
<dbReference type="AlphaFoldDB" id="A0A380CPH7"/>
<proteinExistence type="predicted"/>
<dbReference type="InterPro" id="IPR021953">
    <property type="entry name" value="DUF3570"/>
</dbReference>
<gene>
    <name evidence="1" type="ORF">NCTC11388_03360</name>
</gene>
<dbReference type="EMBL" id="UGYW01000002">
    <property type="protein sequence ID" value="SUJ23743.1"/>
    <property type="molecule type" value="Genomic_DNA"/>
</dbReference>
<dbReference type="Proteomes" id="UP000254893">
    <property type="component" value="Unassembled WGS sequence"/>
</dbReference>
<dbReference type="Pfam" id="PF12094">
    <property type="entry name" value="DUF3570"/>
    <property type="match status" value="1"/>
</dbReference>